<name>A0A1I6QFJ1_9RHOB</name>
<proteinExistence type="predicted"/>
<sequence length="76" mass="8427">MGARHGGLLRRAILSGEFEPGGPATETAHGVRLALRDSCERMKEDIRDHRRHRLGKTMAFVSSVEAKKAGSDRRQT</sequence>
<evidence type="ECO:0000313" key="1">
    <source>
        <dbReference type="EMBL" id="SFS51058.1"/>
    </source>
</evidence>
<dbReference type="AlphaFoldDB" id="A0A1I6QFJ1"/>
<keyword evidence="2" id="KW-1185">Reference proteome</keyword>
<evidence type="ECO:0000313" key="2">
    <source>
        <dbReference type="Proteomes" id="UP000199392"/>
    </source>
</evidence>
<organism evidence="1 2">
    <name type="scientific">Alloyangia pacifica</name>
    <dbReference type="NCBI Taxonomy" id="311180"/>
    <lineage>
        <taxon>Bacteria</taxon>
        <taxon>Pseudomonadati</taxon>
        <taxon>Pseudomonadota</taxon>
        <taxon>Alphaproteobacteria</taxon>
        <taxon>Rhodobacterales</taxon>
        <taxon>Roseobacteraceae</taxon>
        <taxon>Alloyangia</taxon>
    </lineage>
</organism>
<reference evidence="2" key="1">
    <citation type="submission" date="2016-10" db="EMBL/GenBank/DDBJ databases">
        <authorList>
            <person name="Varghese N."/>
            <person name="Submissions S."/>
        </authorList>
    </citation>
    <scope>NUCLEOTIDE SEQUENCE [LARGE SCALE GENOMIC DNA]</scope>
    <source>
        <strain evidence="2">DSM 26894</strain>
    </source>
</reference>
<gene>
    <name evidence="1" type="ORF">SAMN04488050_10233</name>
</gene>
<dbReference type="EMBL" id="FOZW01000002">
    <property type="protein sequence ID" value="SFS51058.1"/>
    <property type="molecule type" value="Genomic_DNA"/>
</dbReference>
<protein>
    <submittedName>
        <fullName evidence="1">Uncharacterized protein</fullName>
    </submittedName>
</protein>
<dbReference type="Proteomes" id="UP000199392">
    <property type="component" value="Unassembled WGS sequence"/>
</dbReference>
<accession>A0A1I6QFJ1</accession>